<feature type="region of interest" description="Disordered" evidence="2">
    <location>
        <begin position="221"/>
        <end position="257"/>
    </location>
</feature>
<dbReference type="Pfam" id="PF22945">
    <property type="entry name" value="LEM-3_GIY-YIG"/>
    <property type="match status" value="1"/>
</dbReference>
<organism evidence="5 6">
    <name type="scientific">Meloidogyne enterolobii</name>
    <name type="common">Root-knot nematode worm</name>
    <name type="synonym">Meloidogyne mayaguensis</name>
    <dbReference type="NCBI Taxonomy" id="390850"/>
    <lineage>
        <taxon>Eukaryota</taxon>
        <taxon>Metazoa</taxon>
        <taxon>Ecdysozoa</taxon>
        <taxon>Nematoda</taxon>
        <taxon>Chromadorea</taxon>
        <taxon>Rhabditida</taxon>
        <taxon>Tylenchina</taxon>
        <taxon>Tylenchomorpha</taxon>
        <taxon>Tylenchoidea</taxon>
        <taxon>Meloidogynidae</taxon>
        <taxon>Meloidogyninae</taxon>
        <taxon>Meloidogyne</taxon>
    </lineage>
</organism>
<feature type="repeat" description="ANK" evidence="1">
    <location>
        <begin position="65"/>
        <end position="97"/>
    </location>
</feature>
<accession>A0A6V7ULP2</accession>
<feature type="signal peptide" evidence="3">
    <location>
        <begin position="1"/>
        <end position="26"/>
    </location>
</feature>
<evidence type="ECO:0000256" key="1">
    <source>
        <dbReference type="PROSITE-ProRule" id="PRU00023"/>
    </source>
</evidence>
<dbReference type="InterPro" id="IPR036770">
    <property type="entry name" value="Ankyrin_rpt-contain_sf"/>
</dbReference>
<evidence type="ECO:0000313" key="6">
    <source>
        <dbReference type="Proteomes" id="UP000580250"/>
    </source>
</evidence>
<dbReference type="PANTHER" id="PTHR46427:SF1">
    <property type="entry name" value="ANKYRIN REPEAT AND LEM DOMAIN-CONTAINING PROTEIN 1"/>
    <property type="match status" value="1"/>
</dbReference>
<dbReference type="CDD" id="cd10454">
    <property type="entry name" value="GIY-YIG_COG3680_Meta"/>
    <property type="match status" value="1"/>
</dbReference>
<dbReference type="GO" id="GO:0005654">
    <property type="term" value="C:nucleoplasm"/>
    <property type="evidence" value="ECO:0007669"/>
    <property type="project" value="TreeGrafter"/>
</dbReference>
<dbReference type="GO" id="GO:0005737">
    <property type="term" value="C:cytoplasm"/>
    <property type="evidence" value="ECO:0007669"/>
    <property type="project" value="TreeGrafter"/>
</dbReference>
<dbReference type="InterPro" id="IPR034998">
    <property type="entry name" value="ANKLE1"/>
</dbReference>
<protein>
    <recommendedName>
        <fullName evidence="4">LEM domain-containing protein</fullName>
    </recommendedName>
</protein>
<evidence type="ECO:0000259" key="4">
    <source>
        <dbReference type="PROSITE" id="PS50954"/>
    </source>
</evidence>
<feature type="chain" id="PRO_5028167957" description="LEM domain-containing protein" evidence="3">
    <location>
        <begin position="27"/>
        <end position="543"/>
    </location>
</feature>
<name>A0A6V7ULP2_MELEN</name>
<dbReference type="InterPro" id="IPR003887">
    <property type="entry name" value="LEM_dom"/>
</dbReference>
<dbReference type="Pfam" id="PF00023">
    <property type="entry name" value="Ank"/>
    <property type="match status" value="1"/>
</dbReference>
<evidence type="ECO:0000256" key="2">
    <source>
        <dbReference type="SAM" id="MobiDB-lite"/>
    </source>
</evidence>
<feature type="compositionally biased region" description="Acidic residues" evidence="2">
    <location>
        <begin position="248"/>
        <end position="257"/>
    </location>
</feature>
<dbReference type="PROSITE" id="PS50297">
    <property type="entry name" value="ANK_REP_REGION"/>
    <property type="match status" value="1"/>
</dbReference>
<dbReference type="SUPFAM" id="SSF48403">
    <property type="entry name" value="Ankyrin repeat"/>
    <property type="match status" value="1"/>
</dbReference>
<dbReference type="InterPro" id="IPR002110">
    <property type="entry name" value="Ankyrin_rpt"/>
</dbReference>
<dbReference type="AlphaFoldDB" id="A0A6V7ULP2"/>
<dbReference type="Proteomes" id="UP000580250">
    <property type="component" value="Unassembled WGS sequence"/>
</dbReference>
<proteinExistence type="predicted"/>
<sequence length="543" mass="62738">MHFIFLLILLFLKLYFFKNFAPMIFAREPYLLHLLAGSETITALDAAKSLLDSGYNDPNEREPTDNISPLHVAAAWNNLAMCQLLIHYGADVNARDIDKRRPVDVADKQCKQFLLRLHKRRRTDKSKFRKVLSYLFRGICASSSAANKSVLIDSPRKDVATSRKSCIANIHTDDQKDKRIKYPTTVFVRPMPSAPRRTSSLINEEFLTSDNTDDGREIENKITENENKPQVNENELNENGEKSQEQENKEDEEEIEEGFEVLDPAEEAAFKKQMEQEEELCKQFSALKLDDLKARLRCKNFKTGPMDARNRKVYEAKLAKFEVRSSKENGDRVSIRNYCPVLQKFILNVERGNSGDNQKIGQSEELLLRNHFTQSTPKQEVSFFCYLLIDPSKLTQFENLSFRQFISSIFYVGKGKRSRPLQHLIHASKCRNFAKTRPSQRTEKLKRILQLWDRGEGVISMHLFHNIHSAEAFIREGAMIESIGTSNLTNIVRGTFPEIASNWTRQQITEFGSLLLHKAFVIFLNERCRPIFEADINEMDGRW</sequence>
<dbReference type="OrthoDB" id="1601181at2759"/>
<dbReference type="GO" id="GO:0004520">
    <property type="term" value="F:DNA endonuclease activity"/>
    <property type="evidence" value="ECO:0007669"/>
    <property type="project" value="TreeGrafter"/>
</dbReference>
<dbReference type="EMBL" id="CAJEWN010000082">
    <property type="protein sequence ID" value="CAD2160819.1"/>
    <property type="molecule type" value="Genomic_DNA"/>
</dbReference>
<feature type="domain" description="LEM" evidence="4">
    <location>
        <begin position="281"/>
        <end position="325"/>
    </location>
</feature>
<dbReference type="PROSITE" id="PS50954">
    <property type="entry name" value="LEM"/>
    <property type="match status" value="1"/>
</dbReference>
<dbReference type="SMART" id="SM00248">
    <property type="entry name" value="ANK"/>
    <property type="match status" value="1"/>
</dbReference>
<dbReference type="GO" id="GO:0000724">
    <property type="term" value="P:double-strand break repair via homologous recombination"/>
    <property type="evidence" value="ECO:0007669"/>
    <property type="project" value="TreeGrafter"/>
</dbReference>
<dbReference type="Gene3D" id="1.25.40.20">
    <property type="entry name" value="Ankyrin repeat-containing domain"/>
    <property type="match status" value="1"/>
</dbReference>
<dbReference type="PROSITE" id="PS50088">
    <property type="entry name" value="ANK_REPEAT"/>
    <property type="match status" value="1"/>
</dbReference>
<gene>
    <name evidence="5" type="ORF">MENT_LOCUS14467</name>
</gene>
<dbReference type="PANTHER" id="PTHR46427">
    <property type="entry name" value="ANKYRIN REPEAT AND LEM DOMAIN-CONTAINING PROTEIN 1"/>
    <property type="match status" value="1"/>
</dbReference>
<dbReference type="GO" id="GO:0000712">
    <property type="term" value="P:resolution of meiotic recombination intermediates"/>
    <property type="evidence" value="ECO:0007669"/>
    <property type="project" value="TreeGrafter"/>
</dbReference>
<keyword evidence="3" id="KW-0732">Signal</keyword>
<reference evidence="5 6" key="1">
    <citation type="submission" date="2020-08" db="EMBL/GenBank/DDBJ databases">
        <authorList>
            <person name="Koutsovoulos G."/>
            <person name="Danchin GJ E."/>
        </authorList>
    </citation>
    <scope>NUCLEOTIDE SEQUENCE [LARGE SCALE GENOMIC DNA]</scope>
</reference>
<keyword evidence="1" id="KW-0040">ANK repeat</keyword>
<evidence type="ECO:0000256" key="3">
    <source>
        <dbReference type="SAM" id="SignalP"/>
    </source>
</evidence>
<evidence type="ECO:0000313" key="5">
    <source>
        <dbReference type="EMBL" id="CAD2160819.1"/>
    </source>
</evidence>
<comment type="caution">
    <text evidence="5">The sequence shown here is derived from an EMBL/GenBank/DDBJ whole genome shotgun (WGS) entry which is preliminary data.</text>
</comment>